<dbReference type="InterPro" id="IPR036849">
    <property type="entry name" value="Enolase-like_C_sf"/>
</dbReference>
<protein>
    <submittedName>
        <fullName evidence="2">L-alanine-DL-glutamate epimerase-like enolase superfamily enzyme</fullName>
    </submittedName>
</protein>
<dbReference type="InterPro" id="IPR029017">
    <property type="entry name" value="Enolase-like_N"/>
</dbReference>
<dbReference type="InterPro" id="IPR034593">
    <property type="entry name" value="DgoD-like"/>
</dbReference>
<dbReference type="SUPFAM" id="SSF54826">
    <property type="entry name" value="Enolase N-terminal domain-like"/>
    <property type="match status" value="1"/>
</dbReference>
<dbReference type="InterPro" id="IPR018110">
    <property type="entry name" value="Mandel_Rmase/mucon_lact_enz_CS"/>
</dbReference>
<proteinExistence type="predicted"/>
<dbReference type="InterPro" id="IPR013341">
    <property type="entry name" value="Mandelate_racemase_N_dom"/>
</dbReference>
<dbReference type="PROSITE" id="PS00909">
    <property type="entry name" value="MR_MLE_2"/>
    <property type="match status" value="1"/>
</dbReference>
<feature type="domain" description="Mandelate racemase/muconate lactonizing enzyme C-terminal" evidence="1">
    <location>
        <begin position="142"/>
        <end position="238"/>
    </location>
</feature>
<comment type="caution">
    <text evidence="2">The sequence shown here is derived from an EMBL/GenBank/DDBJ whole genome shotgun (WGS) entry which is preliminary data.</text>
</comment>
<dbReference type="InterPro" id="IPR029065">
    <property type="entry name" value="Enolase_C-like"/>
</dbReference>
<evidence type="ECO:0000313" key="3">
    <source>
        <dbReference type="Proteomes" id="UP000524237"/>
    </source>
</evidence>
<keyword evidence="3" id="KW-1185">Reference proteome</keyword>
<dbReference type="Gene3D" id="3.30.390.10">
    <property type="entry name" value="Enolase-like, N-terminal domain"/>
    <property type="match status" value="1"/>
</dbReference>
<sequence length="385" mass="42649">MKIRSVQAIPASIAYNHREVSFQVARDGVSDVVVRVETEDGTVGWGESCSGSDTVSIVAAIEAMSAFVVGRSPWDVERMRKDLLHHGLWQFREGTANFAWAGIDMALWDLCGKDAGVPVYKLLGGAVRDSVNYFYYLSWDNEEDMRQQCARGLSLGYGVFYLKVGRDIEADVKRVALVREIIGTKPLLRLDANGAWSPSEAISNLRKLQEFDIDFMEQPVKESPPELMRRVRDSGIMPIAANEGLWTEADAISRILAEVADVYCFSQYWVGSLRNFQFIGSLAGRQGGTVCKHTHGEFSIAATAAHHVLLTLPKIVEGNQQTSAHMTADLSEVPIKDGPKWGLPIAPGLGVEIDQDQLADASARYQRDGQFLPYQLDDLRAGWRL</sequence>
<dbReference type="SFLD" id="SFLDS00001">
    <property type="entry name" value="Enolase"/>
    <property type="match status" value="1"/>
</dbReference>
<dbReference type="Pfam" id="PF02746">
    <property type="entry name" value="MR_MLE_N"/>
    <property type="match status" value="1"/>
</dbReference>
<dbReference type="GO" id="GO:0009063">
    <property type="term" value="P:amino acid catabolic process"/>
    <property type="evidence" value="ECO:0007669"/>
    <property type="project" value="InterPro"/>
</dbReference>
<evidence type="ECO:0000313" key="2">
    <source>
        <dbReference type="EMBL" id="MBA8829035.1"/>
    </source>
</evidence>
<name>A0A7W3PP28_9MICO</name>
<dbReference type="PROSITE" id="PS00908">
    <property type="entry name" value="MR_MLE_1"/>
    <property type="match status" value="1"/>
</dbReference>
<dbReference type="SMART" id="SM00922">
    <property type="entry name" value="MR_MLE"/>
    <property type="match status" value="1"/>
</dbReference>
<dbReference type="PANTHER" id="PTHR48080">
    <property type="entry name" value="D-GALACTONATE DEHYDRATASE-RELATED"/>
    <property type="match status" value="1"/>
</dbReference>
<accession>A0A7W3PP28</accession>
<dbReference type="AlphaFoldDB" id="A0A7W3PP28"/>
<dbReference type="Gene3D" id="3.20.20.120">
    <property type="entry name" value="Enolase-like C-terminal domain"/>
    <property type="match status" value="1"/>
</dbReference>
<dbReference type="EMBL" id="JACGWU010000002">
    <property type="protein sequence ID" value="MBA8829035.1"/>
    <property type="molecule type" value="Genomic_DNA"/>
</dbReference>
<dbReference type="Proteomes" id="UP000524237">
    <property type="component" value="Unassembled WGS sequence"/>
</dbReference>
<dbReference type="RefSeq" id="WP_182484463.1">
    <property type="nucleotide sequence ID" value="NZ_JACGWU010000002.1"/>
</dbReference>
<gene>
    <name evidence="2" type="ORF">FB555_001133</name>
</gene>
<reference evidence="2 3" key="1">
    <citation type="submission" date="2020-07" db="EMBL/GenBank/DDBJ databases">
        <title>Sequencing the genomes of 1000 actinobacteria strains.</title>
        <authorList>
            <person name="Klenk H.-P."/>
        </authorList>
    </citation>
    <scope>NUCLEOTIDE SEQUENCE [LARGE SCALE GENOMIC DNA]</scope>
    <source>
        <strain evidence="2 3">DSM 23737</strain>
    </source>
</reference>
<dbReference type="Pfam" id="PF13378">
    <property type="entry name" value="MR_MLE_C"/>
    <property type="match status" value="1"/>
</dbReference>
<dbReference type="CDD" id="cd03316">
    <property type="entry name" value="MR_like"/>
    <property type="match status" value="1"/>
</dbReference>
<dbReference type="InterPro" id="IPR013342">
    <property type="entry name" value="Mandelate_racemase_C"/>
</dbReference>
<evidence type="ECO:0000259" key="1">
    <source>
        <dbReference type="SMART" id="SM00922"/>
    </source>
</evidence>
<organism evidence="2 3">
    <name type="scientific">Alpinimonas psychrophila</name>
    <dbReference type="NCBI Taxonomy" id="748908"/>
    <lineage>
        <taxon>Bacteria</taxon>
        <taxon>Bacillati</taxon>
        <taxon>Actinomycetota</taxon>
        <taxon>Actinomycetes</taxon>
        <taxon>Micrococcales</taxon>
        <taxon>Microbacteriaceae</taxon>
        <taxon>Alpinimonas</taxon>
    </lineage>
</organism>
<dbReference type="SUPFAM" id="SSF51604">
    <property type="entry name" value="Enolase C-terminal domain-like"/>
    <property type="match status" value="1"/>
</dbReference>